<dbReference type="OrthoDB" id="3855295at2"/>
<reference evidence="3 4" key="1">
    <citation type="submission" date="2019-06" db="EMBL/GenBank/DDBJ databases">
        <title>Sequencing the genomes of 1000 actinobacteria strains.</title>
        <authorList>
            <person name="Klenk H.-P."/>
        </authorList>
    </citation>
    <scope>NUCLEOTIDE SEQUENCE [LARGE SCALE GENOMIC DNA]</scope>
    <source>
        <strain evidence="3 4">DSM 41649</strain>
    </source>
</reference>
<evidence type="ECO:0000313" key="3">
    <source>
        <dbReference type="EMBL" id="TWE15506.1"/>
    </source>
</evidence>
<dbReference type="InterPro" id="IPR006311">
    <property type="entry name" value="TAT_signal"/>
</dbReference>
<dbReference type="RefSeq" id="WP_145787011.1">
    <property type="nucleotide sequence ID" value="NZ_BAAABR010000028.1"/>
</dbReference>
<organism evidence="3 4">
    <name type="scientific">Kitasatospora atroaurantiaca</name>
    <dbReference type="NCBI Taxonomy" id="285545"/>
    <lineage>
        <taxon>Bacteria</taxon>
        <taxon>Bacillati</taxon>
        <taxon>Actinomycetota</taxon>
        <taxon>Actinomycetes</taxon>
        <taxon>Kitasatosporales</taxon>
        <taxon>Streptomycetaceae</taxon>
        <taxon>Kitasatospora</taxon>
    </lineage>
</organism>
<name>A0A561EIQ6_9ACTN</name>
<feature type="signal peptide" evidence="2">
    <location>
        <begin position="1"/>
        <end position="43"/>
    </location>
</feature>
<dbReference type="Proteomes" id="UP000318416">
    <property type="component" value="Unassembled WGS sequence"/>
</dbReference>
<accession>A0A561EIQ6</accession>
<feature type="chain" id="PRO_5022020440" description="Secreted protein" evidence="2">
    <location>
        <begin position="44"/>
        <end position="100"/>
    </location>
</feature>
<evidence type="ECO:0000313" key="4">
    <source>
        <dbReference type="Proteomes" id="UP000318416"/>
    </source>
</evidence>
<proteinExistence type="predicted"/>
<keyword evidence="2" id="KW-0732">Signal</keyword>
<gene>
    <name evidence="3" type="ORF">FB465_0405</name>
</gene>
<dbReference type="EMBL" id="VIVR01000001">
    <property type="protein sequence ID" value="TWE15506.1"/>
    <property type="molecule type" value="Genomic_DNA"/>
</dbReference>
<keyword evidence="4" id="KW-1185">Reference proteome</keyword>
<feature type="region of interest" description="Disordered" evidence="1">
    <location>
        <begin position="1"/>
        <end position="24"/>
    </location>
</feature>
<evidence type="ECO:0000256" key="1">
    <source>
        <dbReference type="SAM" id="MobiDB-lite"/>
    </source>
</evidence>
<protein>
    <recommendedName>
        <fullName evidence="5">Secreted protein</fullName>
    </recommendedName>
</protein>
<comment type="caution">
    <text evidence="3">The sequence shown here is derived from an EMBL/GenBank/DDBJ whole genome shotgun (WGS) entry which is preliminary data.</text>
</comment>
<evidence type="ECO:0000256" key="2">
    <source>
        <dbReference type="SAM" id="SignalP"/>
    </source>
</evidence>
<feature type="region of interest" description="Disordered" evidence="1">
    <location>
        <begin position="39"/>
        <end position="61"/>
    </location>
</feature>
<dbReference type="PROSITE" id="PS51318">
    <property type="entry name" value="TAT"/>
    <property type="match status" value="1"/>
</dbReference>
<sequence>MSPDTNSPTPSTDPNLSRRRLMSGAAATGAVGLLSLGAASAQAAPLPRAPRRPEQPPVLDEPMVVHLRDVRTGELDLFTGHTHQRVRNPELAAALVRALG</sequence>
<feature type="compositionally biased region" description="Low complexity" evidence="1">
    <location>
        <begin position="1"/>
        <end position="15"/>
    </location>
</feature>
<evidence type="ECO:0008006" key="5">
    <source>
        <dbReference type="Google" id="ProtNLM"/>
    </source>
</evidence>
<dbReference type="AlphaFoldDB" id="A0A561EIQ6"/>